<dbReference type="InterPro" id="IPR010049">
    <property type="entry name" value="MTA_SAH_Nsdase"/>
</dbReference>
<keyword evidence="4 7" id="KW-0378">Hydrolase</keyword>
<protein>
    <recommendedName>
        <fullName evidence="2">adenosylhomocysteine nucleosidase</fullName>
        <ecNumber evidence="2">3.2.2.9</ecNumber>
    </recommendedName>
</protein>
<dbReference type="GO" id="GO:0005829">
    <property type="term" value="C:cytosol"/>
    <property type="evidence" value="ECO:0007669"/>
    <property type="project" value="TreeGrafter"/>
</dbReference>
<dbReference type="GO" id="GO:0008782">
    <property type="term" value="F:adenosylhomocysteine nucleosidase activity"/>
    <property type="evidence" value="ECO:0007669"/>
    <property type="project" value="UniProtKB-EC"/>
</dbReference>
<evidence type="ECO:0000313" key="8">
    <source>
        <dbReference type="Proteomes" id="UP000671852"/>
    </source>
</evidence>
<evidence type="ECO:0000256" key="4">
    <source>
        <dbReference type="ARBA" id="ARBA00022801"/>
    </source>
</evidence>
<dbReference type="PANTHER" id="PTHR46832">
    <property type="entry name" value="5'-METHYLTHIOADENOSINE/S-ADENOSYLHOMOCYSTEINE NUCLEOSIDASE"/>
    <property type="match status" value="1"/>
</dbReference>
<dbReference type="GO" id="GO:0019284">
    <property type="term" value="P:L-methionine salvage from S-adenosylmethionine"/>
    <property type="evidence" value="ECO:0007669"/>
    <property type="project" value="TreeGrafter"/>
</dbReference>
<dbReference type="CDD" id="cd09008">
    <property type="entry name" value="MTAN"/>
    <property type="match status" value="1"/>
</dbReference>
<organism evidence="7 8">
    <name type="scientific">Sulfurimonas aquatica</name>
    <dbReference type="NCBI Taxonomy" id="2672570"/>
    <lineage>
        <taxon>Bacteria</taxon>
        <taxon>Pseudomonadati</taxon>
        <taxon>Campylobacterota</taxon>
        <taxon>Epsilonproteobacteria</taxon>
        <taxon>Campylobacterales</taxon>
        <taxon>Sulfurimonadaceae</taxon>
        <taxon>Sulfurimonas</taxon>
    </lineage>
</organism>
<dbReference type="PANTHER" id="PTHR46832:SF1">
    <property type="entry name" value="5'-METHYLTHIOADENOSINE_S-ADENOSYLHOMOCYSTEINE NUCLEOSIDASE"/>
    <property type="match status" value="1"/>
</dbReference>
<dbReference type="Pfam" id="PF01048">
    <property type="entry name" value="PNP_UDP_1"/>
    <property type="match status" value="1"/>
</dbReference>
<accession>A0A975GD08</accession>
<dbReference type="NCBIfam" id="TIGR01704">
    <property type="entry name" value="MTA_SAH-Nsdase"/>
    <property type="match status" value="1"/>
</dbReference>
<comment type="pathway">
    <text evidence="1">Amino-acid biosynthesis; L-methionine biosynthesis via salvage pathway; S-methyl-5-thio-alpha-D-ribose 1-phosphate from S-methyl-5'-thioadenosine (hydrolase route): step 1/2.</text>
</comment>
<dbReference type="NCBIfam" id="NF004079">
    <property type="entry name" value="PRK05584.1"/>
    <property type="match status" value="1"/>
</dbReference>
<dbReference type="GO" id="GO:0009164">
    <property type="term" value="P:nucleoside catabolic process"/>
    <property type="evidence" value="ECO:0007669"/>
    <property type="project" value="InterPro"/>
</dbReference>
<proteinExistence type="predicted"/>
<evidence type="ECO:0000256" key="2">
    <source>
        <dbReference type="ARBA" id="ARBA00011974"/>
    </source>
</evidence>
<dbReference type="InterPro" id="IPR035994">
    <property type="entry name" value="Nucleoside_phosphorylase_sf"/>
</dbReference>
<keyword evidence="3" id="KW-0028">Amino-acid biosynthesis</keyword>
<evidence type="ECO:0000259" key="6">
    <source>
        <dbReference type="Pfam" id="PF01048"/>
    </source>
</evidence>
<feature type="domain" description="Nucleoside phosphorylase" evidence="6">
    <location>
        <begin position="3"/>
        <end position="223"/>
    </location>
</feature>
<evidence type="ECO:0000256" key="3">
    <source>
        <dbReference type="ARBA" id="ARBA00022605"/>
    </source>
</evidence>
<evidence type="ECO:0000313" key="7">
    <source>
        <dbReference type="EMBL" id="QSZ42246.1"/>
    </source>
</evidence>
<reference evidence="7" key="2">
    <citation type="submission" date="2021-04" db="EMBL/GenBank/DDBJ databases">
        <title>Isolation and characterization of a novel species of the genus Sulfurimonas.</title>
        <authorList>
            <person name="Fukui M."/>
        </authorList>
    </citation>
    <scope>NUCLEOTIDE SEQUENCE</scope>
    <source>
        <strain evidence="7">H1576</strain>
    </source>
</reference>
<dbReference type="Proteomes" id="UP000671852">
    <property type="component" value="Chromosome"/>
</dbReference>
<evidence type="ECO:0000256" key="1">
    <source>
        <dbReference type="ARBA" id="ARBA00004945"/>
    </source>
</evidence>
<dbReference type="SUPFAM" id="SSF53167">
    <property type="entry name" value="Purine and uridine phosphorylases"/>
    <property type="match status" value="1"/>
</dbReference>
<evidence type="ECO:0000256" key="5">
    <source>
        <dbReference type="ARBA" id="ARBA00023167"/>
    </source>
</evidence>
<dbReference type="AlphaFoldDB" id="A0A975GD08"/>
<sequence>MMKIAIMGAMPEEIAPILKIVGDYKTTEYADNTYYEATYKGSELVIAYSKIGKVFSTLTATTMIEHFGCSILLFSGVAGGINPSLKIGDLIVATKLSQHDLDITAFGHPIGFVPGGSVFVETDKELIKIAKDVAVELGKTVQEGIIATGDQFVHDEAIKKKIVDNFNADALEMEGGSVGVVCNALNVPFFILRAISDTADTDASFSFDEFMESSAIISAEFVMKMVDKIVSPSYDAK</sequence>
<gene>
    <name evidence="7" type="ORF">GJV85_09050</name>
</gene>
<keyword evidence="7" id="KW-0326">Glycosidase</keyword>
<dbReference type="GO" id="GO:0019509">
    <property type="term" value="P:L-methionine salvage from methylthioadenosine"/>
    <property type="evidence" value="ECO:0007669"/>
    <property type="project" value="InterPro"/>
</dbReference>
<keyword evidence="8" id="KW-1185">Reference proteome</keyword>
<reference evidence="7" key="1">
    <citation type="submission" date="2019-11" db="EMBL/GenBank/DDBJ databases">
        <authorList>
            <person name="Kojima H."/>
        </authorList>
    </citation>
    <scope>NUCLEOTIDE SEQUENCE</scope>
    <source>
        <strain evidence="7">H1576</strain>
    </source>
</reference>
<dbReference type="Gene3D" id="3.40.50.1580">
    <property type="entry name" value="Nucleoside phosphorylase domain"/>
    <property type="match status" value="1"/>
</dbReference>
<dbReference type="EMBL" id="CP046072">
    <property type="protein sequence ID" value="QSZ42246.1"/>
    <property type="molecule type" value="Genomic_DNA"/>
</dbReference>
<dbReference type="KEGG" id="saqt:GJV85_09050"/>
<name>A0A975GD08_9BACT</name>
<dbReference type="InterPro" id="IPR000845">
    <property type="entry name" value="Nucleoside_phosphorylase_d"/>
</dbReference>
<dbReference type="GO" id="GO:0008930">
    <property type="term" value="F:methylthioadenosine nucleosidase activity"/>
    <property type="evidence" value="ECO:0007669"/>
    <property type="project" value="InterPro"/>
</dbReference>
<keyword evidence="5" id="KW-0486">Methionine biosynthesis</keyword>
<dbReference type="EC" id="3.2.2.9" evidence="2"/>